<dbReference type="OrthoDB" id="2354757at2759"/>
<proteinExistence type="predicted"/>
<evidence type="ECO:0000256" key="2">
    <source>
        <dbReference type="ARBA" id="ARBA00022692"/>
    </source>
</evidence>
<dbReference type="InterPro" id="IPR051380">
    <property type="entry name" value="pH-response_reg_palI/RIM9"/>
</dbReference>
<dbReference type="PANTHER" id="PTHR28013:SF3">
    <property type="entry name" value="PROTEIN DCV1-RELATED"/>
    <property type="match status" value="1"/>
</dbReference>
<feature type="transmembrane region" description="Helical" evidence="5">
    <location>
        <begin position="102"/>
        <end position="122"/>
    </location>
</feature>
<reference evidence="7" key="1">
    <citation type="submission" date="2016-03" db="EMBL/GenBank/DDBJ databases">
        <authorList>
            <person name="Devillers Hugo."/>
        </authorList>
    </citation>
    <scope>NUCLEOTIDE SEQUENCE [LARGE SCALE GENOMIC DNA]</scope>
</reference>
<organism evidence="6 7">
    <name type="scientific">Lachancea nothofagi CBS 11611</name>
    <dbReference type="NCBI Taxonomy" id="1266666"/>
    <lineage>
        <taxon>Eukaryota</taxon>
        <taxon>Fungi</taxon>
        <taxon>Dikarya</taxon>
        <taxon>Ascomycota</taxon>
        <taxon>Saccharomycotina</taxon>
        <taxon>Saccharomycetes</taxon>
        <taxon>Saccharomycetales</taxon>
        <taxon>Saccharomycetaceae</taxon>
        <taxon>Lachancea</taxon>
    </lineage>
</organism>
<name>A0A1G4JYQ2_9SACH</name>
<evidence type="ECO:0000256" key="3">
    <source>
        <dbReference type="ARBA" id="ARBA00022989"/>
    </source>
</evidence>
<evidence type="ECO:0000313" key="6">
    <source>
        <dbReference type="EMBL" id="SCU96316.1"/>
    </source>
</evidence>
<dbReference type="GO" id="GO:0035838">
    <property type="term" value="C:growing cell tip"/>
    <property type="evidence" value="ECO:0007669"/>
    <property type="project" value="TreeGrafter"/>
</dbReference>
<feature type="transmembrane region" description="Helical" evidence="5">
    <location>
        <begin position="134"/>
        <end position="160"/>
    </location>
</feature>
<keyword evidence="2 5" id="KW-0812">Transmembrane</keyword>
<accession>A0A1G4JYQ2</accession>
<dbReference type="EMBL" id="LT598451">
    <property type="protein sequence ID" value="SCU96316.1"/>
    <property type="molecule type" value="Genomic_DNA"/>
</dbReference>
<dbReference type="GO" id="GO:0005886">
    <property type="term" value="C:plasma membrane"/>
    <property type="evidence" value="ECO:0007669"/>
    <property type="project" value="InterPro"/>
</dbReference>
<dbReference type="AlphaFoldDB" id="A0A1G4JYQ2"/>
<dbReference type="Proteomes" id="UP000189911">
    <property type="component" value="Chromosome E"/>
</dbReference>
<dbReference type="Pfam" id="PF06687">
    <property type="entry name" value="SUR7"/>
    <property type="match status" value="1"/>
</dbReference>
<keyword evidence="3 5" id="KW-1133">Transmembrane helix</keyword>
<feature type="transmembrane region" description="Helical" evidence="5">
    <location>
        <begin position="166"/>
        <end position="188"/>
    </location>
</feature>
<dbReference type="InterPro" id="IPR009571">
    <property type="entry name" value="SUR7/Rim9-like_fungi"/>
</dbReference>
<protein>
    <submittedName>
        <fullName evidence="6">LANO_0E13190g1_1</fullName>
    </submittedName>
</protein>
<gene>
    <name evidence="6" type="ORF">LANO_0E13190G</name>
</gene>
<dbReference type="PANTHER" id="PTHR28013">
    <property type="entry name" value="PROTEIN DCV1-RELATED"/>
    <property type="match status" value="1"/>
</dbReference>
<keyword evidence="4 5" id="KW-0472">Membrane</keyword>
<sequence>MASSLRLLICGLTSIALIFQIIPVISIPVVHSIYLSHYNGRAFGVFGWCSTSTNVCAARRIGYVTSCENGSDTVDLNDFECAELESPGEFLPSRAKRDISKLLIVHPISLFFTFLLWLLMVAINSRRLGQSRKILTCTVLWSLPAVFLSLLSFLVDILLFVPFLAWPGWLLLVSTVLMGVASFMMCGVRRSVSLQKYEKLRNGEHIDLFPLQFEKARSEDLQGSRRRSEESSTPVQTLLERPELVHRSV</sequence>
<evidence type="ECO:0000313" key="7">
    <source>
        <dbReference type="Proteomes" id="UP000189911"/>
    </source>
</evidence>
<evidence type="ECO:0000256" key="4">
    <source>
        <dbReference type="ARBA" id="ARBA00023136"/>
    </source>
</evidence>
<dbReference type="GO" id="GO:0032153">
    <property type="term" value="C:cell division site"/>
    <property type="evidence" value="ECO:0007669"/>
    <property type="project" value="TreeGrafter"/>
</dbReference>
<keyword evidence="7" id="KW-1185">Reference proteome</keyword>
<evidence type="ECO:0000256" key="1">
    <source>
        <dbReference type="ARBA" id="ARBA00004141"/>
    </source>
</evidence>
<comment type="subcellular location">
    <subcellularLocation>
        <location evidence="1">Membrane</location>
        <topology evidence="1">Multi-pass membrane protein</topology>
    </subcellularLocation>
</comment>
<evidence type="ECO:0000256" key="5">
    <source>
        <dbReference type="SAM" id="Phobius"/>
    </source>
</evidence>